<reference evidence="2" key="2">
    <citation type="submission" date="2022-06" db="UniProtKB">
        <authorList>
            <consortium name="EnsemblMetazoa"/>
        </authorList>
    </citation>
    <scope>IDENTIFICATION</scope>
    <source>
        <strain evidence="2">PS312</strain>
    </source>
</reference>
<name>A0A2A6BU23_PRIPA</name>
<comment type="similarity">
    <text evidence="1">Belongs to the SecY/SEC61-alpha family.</text>
</comment>
<dbReference type="SUPFAM" id="SSF103491">
    <property type="entry name" value="Preprotein translocase SecY subunit"/>
    <property type="match status" value="2"/>
</dbReference>
<evidence type="ECO:0000256" key="1">
    <source>
        <dbReference type="RuleBase" id="RU004349"/>
    </source>
</evidence>
<accession>A0A8R1Y7L4</accession>
<dbReference type="GO" id="GO:0008320">
    <property type="term" value="F:protein transmembrane transporter activity"/>
    <property type="evidence" value="ECO:0000318"/>
    <property type="project" value="GO_Central"/>
</dbReference>
<dbReference type="GO" id="GO:0006616">
    <property type="term" value="P:SRP-dependent cotranslational protein targeting to membrane, translocation"/>
    <property type="evidence" value="ECO:0000318"/>
    <property type="project" value="GO_Central"/>
</dbReference>
<dbReference type="Proteomes" id="UP000005239">
    <property type="component" value="Unassembled WGS sequence"/>
</dbReference>
<dbReference type="GO" id="GO:0005784">
    <property type="term" value="C:Sec61 translocon complex"/>
    <property type="evidence" value="ECO:0000318"/>
    <property type="project" value="GO_Central"/>
</dbReference>
<reference evidence="3" key="1">
    <citation type="journal article" date="2008" name="Nat. Genet.">
        <title>The Pristionchus pacificus genome provides a unique perspective on nematode lifestyle and parasitism.</title>
        <authorList>
            <person name="Dieterich C."/>
            <person name="Clifton S.W."/>
            <person name="Schuster L.N."/>
            <person name="Chinwalla A."/>
            <person name="Delehaunty K."/>
            <person name="Dinkelacker I."/>
            <person name="Fulton L."/>
            <person name="Fulton R."/>
            <person name="Godfrey J."/>
            <person name="Minx P."/>
            <person name="Mitreva M."/>
            <person name="Roeseler W."/>
            <person name="Tian H."/>
            <person name="Witte H."/>
            <person name="Yang S.P."/>
            <person name="Wilson R.K."/>
            <person name="Sommer R.J."/>
        </authorList>
    </citation>
    <scope>NUCLEOTIDE SEQUENCE [LARGE SCALE GENOMIC DNA]</scope>
    <source>
        <strain evidence="3">PS312</strain>
    </source>
</reference>
<dbReference type="AlphaFoldDB" id="A0A2A6BU23"/>
<sequence length="512" mass="56663">MLASMFGGNILVNLLGTWSDTSGAYRSFPTGGISYYLSPLETLGHVLEDPLHCIIYIVFMLGSCAFFSKTWIDIHPHPTATAFRGLCIRALSVTADFMGAIGSGTGILLAVTIIYQYIEIFVKEQQEPRMRVIPRCTSTLLSSPSSLLLSFDEEFWLSKSHSVRGRVVTRFDLMRGMPSFSPLSFSSLSFSPLPLFAPLRMRTIDRRRIDHMGSASSSSSLVLLSPVPLSHSSDEEMTEEQRRPQSAQAGTAFFLLSSPLFHSDDEMTEEERRSCAAQAGVSLQARALREAFYRQNLLNLMETILVFDIVIYFQVKIVICRASVSIFPTKSTRYRGQYSSYPIKLFYTSTIPIILQSALVSNLYIISQMLASMFGGNILVNLLGTWSDTSGAYRSFPTGGICYYLSPPETLGHVLEDTLHCIIYIVFMLGSCAFFSKTWIDVSGSSAKDIHPHPTATAFRGLCIRALSVTADFMGAIGSGTGILLAVTIIYQYIEIFVKEQQEMGGVSGMFF</sequence>
<dbReference type="GO" id="GO:0031204">
    <property type="term" value="P:post-translational protein targeting to membrane, translocation"/>
    <property type="evidence" value="ECO:0000318"/>
    <property type="project" value="GO_Central"/>
</dbReference>
<protein>
    <submittedName>
        <fullName evidence="2">Uncharacterized protein</fullName>
    </submittedName>
</protein>
<dbReference type="Pfam" id="PF00344">
    <property type="entry name" value="SecY"/>
    <property type="match status" value="1"/>
</dbReference>
<dbReference type="InterPro" id="IPR023201">
    <property type="entry name" value="SecY_dom_sf"/>
</dbReference>
<organism evidence="2 3">
    <name type="scientific">Pristionchus pacificus</name>
    <name type="common">Parasitic nematode worm</name>
    <dbReference type="NCBI Taxonomy" id="54126"/>
    <lineage>
        <taxon>Eukaryota</taxon>
        <taxon>Metazoa</taxon>
        <taxon>Ecdysozoa</taxon>
        <taxon>Nematoda</taxon>
        <taxon>Chromadorea</taxon>
        <taxon>Rhabditida</taxon>
        <taxon>Rhabditina</taxon>
        <taxon>Diplogasteromorpha</taxon>
        <taxon>Diplogasteroidea</taxon>
        <taxon>Neodiplogasteridae</taxon>
        <taxon>Pristionchus</taxon>
    </lineage>
</organism>
<evidence type="ECO:0000313" key="2">
    <source>
        <dbReference type="EnsemblMetazoa" id="PPA05143.1"/>
    </source>
</evidence>
<evidence type="ECO:0000313" key="3">
    <source>
        <dbReference type="Proteomes" id="UP000005239"/>
    </source>
</evidence>
<dbReference type="Gene3D" id="1.10.3370.10">
    <property type="entry name" value="SecY subunit domain"/>
    <property type="match status" value="2"/>
</dbReference>
<proteinExistence type="inferred from homology"/>
<dbReference type="EnsemblMetazoa" id="PPA05143.1">
    <property type="protein sequence ID" value="PPA05143.1"/>
    <property type="gene ID" value="WBGene00094697"/>
</dbReference>
<dbReference type="GO" id="GO:0043022">
    <property type="term" value="F:ribosome binding"/>
    <property type="evidence" value="ECO:0000318"/>
    <property type="project" value="GO_Central"/>
</dbReference>
<gene>
    <name evidence="2" type="primary">WBGene00094697</name>
</gene>
<dbReference type="GO" id="GO:0005048">
    <property type="term" value="F:signal sequence binding"/>
    <property type="evidence" value="ECO:0000318"/>
    <property type="project" value="GO_Central"/>
</dbReference>
<keyword evidence="3" id="KW-1185">Reference proteome</keyword>
<dbReference type="OrthoDB" id="420669at2759"/>
<dbReference type="PANTHER" id="PTHR10906">
    <property type="entry name" value="SECY/SEC61-ALPHA FAMILY MEMBER"/>
    <property type="match status" value="1"/>
</dbReference>
<accession>A0A2A6BU23</accession>
<dbReference type="InterPro" id="IPR002208">
    <property type="entry name" value="SecY/SEC61-alpha"/>
</dbReference>